<dbReference type="Pfam" id="PF00856">
    <property type="entry name" value="SET"/>
    <property type="match status" value="1"/>
</dbReference>
<evidence type="ECO:0000259" key="5">
    <source>
        <dbReference type="PROSITE" id="PS50280"/>
    </source>
</evidence>
<keyword evidence="9" id="KW-1185">Reference proteome</keyword>
<reference evidence="7" key="2">
    <citation type="submission" date="2007-04" db="EMBL/GenBank/DDBJ databases">
        <title>The genome of the human body louse.</title>
        <authorList>
            <consortium name="The Human Body Louse Genome Consortium"/>
            <person name="Kirkness E."/>
            <person name="Walenz B."/>
            <person name="Hass B."/>
            <person name="Bruggner R."/>
            <person name="Strausberg R."/>
        </authorList>
    </citation>
    <scope>NUCLEOTIDE SEQUENCE</scope>
    <source>
        <strain evidence="7">USDA</strain>
    </source>
</reference>
<dbReference type="EMBL" id="DS235088">
    <property type="protein sequence ID" value="EEB11676.1"/>
    <property type="molecule type" value="Genomic_DNA"/>
</dbReference>
<keyword evidence="3" id="KW-0862">Zinc</keyword>
<dbReference type="Gene3D" id="2.170.270.10">
    <property type="entry name" value="SET domain"/>
    <property type="match status" value="1"/>
</dbReference>
<evidence type="ECO:0000256" key="4">
    <source>
        <dbReference type="PROSITE-ProRule" id="PRU00134"/>
    </source>
</evidence>
<dbReference type="KEGG" id="phu:Phum_PHUM128690"/>
<evidence type="ECO:0000256" key="1">
    <source>
        <dbReference type="ARBA" id="ARBA00022723"/>
    </source>
</evidence>
<dbReference type="GO" id="GO:0008276">
    <property type="term" value="F:protein methyltransferase activity"/>
    <property type="evidence" value="ECO:0007669"/>
    <property type="project" value="UniProtKB-ARBA"/>
</dbReference>
<dbReference type="GO" id="GO:0008270">
    <property type="term" value="F:zinc ion binding"/>
    <property type="evidence" value="ECO:0007669"/>
    <property type="project" value="UniProtKB-KW"/>
</dbReference>
<dbReference type="RefSeq" id="XP_002424414.1">
    <property type="nucleotide sequence ID" value="XM_002424369.1"/>
</dbReference>
<dbReference type="CTD" id="8233979"/>
<dbReference type="PROSITE" id="PS01360">
    <property type="entry name" value="ZF_MYND_1"/>
    <property type="match status" value="1"/>
</dbReference>
<organism>
    <name type="scientific">Pediculus humanus subsp. corporis</name>
    <name type="common">Body louse</name>
    <dbReference type="NCBI Taxonomy" id="121224"/>
    <lineage>
        <taxon>Eukaryota</taxon>
        <taxon>Metazoa</taxon>
        <taxon>Ecdysozoa</taxon>
        <taxon>Arthropoda</taxon>
        <taxon>Hexapoda</taxon>
        <taxon>Insecta</taxon>
        <taxon>Pterygota</taxon>
        <taxon>Neoptera</taxon>
        <taxon>Paraneoptera</taxon>
        <taxon>Psocodea</taxon>
        <taxon>Troctomorpha</taxon>
        <taxon>Phthiraptera</taxon>
        <taxon>Anoplura</taxon>
        <taxon>Pediculidae</taxon>
        <taxon>Pediculus</taxon>
    </lineage>
</organism>
<dbReference type="STRING" id="121224.E0VE70"/>
<dbReference type="SUPFAM" id="SSF82199">
    <property type="entry name" value="SET domain"/>
    <property type="match status" value="1"/>
</dbReference>
<evidence type="ECO:0000313" key="7">
    <source>
        <dbReference type="EMBL" id="EEB11676.1"/>
    </source>
</evidence>
<accession>E0VE70</accession>
<protein>
    <recommendedName>
        <fullName evidence="10">Protein msta</fullName>
    </recommendedName>
</protein>
<reference evidence="8" key="3">
    <citation type="submission" date="2020-05" db="UniProtKB">
        <authorList>
            <consortium name="EnsemblMetazoa"/>
        </authorList>
    </citation>
    <scope>IDENTIFICATION</scope>
    <source>
        <strain evidence="8">USDA</strain>
    </source>
</reference>
<dbReference type="VEuPathDB" id="VectorBase:PHUM128690"/>
<dbReference type="OrthoDB" id="3174329at2759"/>
<dbReference type="InParanoid" id="E0VE70"/>
<dbReference type="Gene3D" id="1.10.220.160">
    <property type="match status" value="1"/>
</dbReference>
<dbReference type="CDD" id="cd20071">
    <property type="entry name" value="SET_SMYD"/>
    <property type="match status" value="1"/>
</dbReference>
<dbReference type="EnsemblMetazoa" id="PHUM128690-RA">
    <property type="protein sequence ID" value="PHUM128690-PA"/>
    <property type="gene ID" value="PHUM128690"/>
</dbReference>
<dbReference type="InterPro" id="IPR002893">
    <property type="entry name" value="Znf_MYND"/>
</dbReference>
<keyword evidence="1" id="KW-0479">Metal-binding</keyword>
<dbReference type="GO" id="GO:0008170">
    <property type="term" value="F:N-methyltransferase activity"/>
    <property type="evidence" value="ECO:0007669"/>
    <property type="project" value="UniProtKB-ARBA"/>
</dbReference>
<dbReference type="AlphaFoldDB" id="E0VE70"/>
<dbReference type="PANTHER" id="PTHR46455:SF2">
    <property type="entry name" value="AT24727P"/>
    <property type="match status" value="1"/>
</dbReference>
<dbReference type="Gene3D" id="6.10.140.2220">
    <property type="match status" value="2"/>
</dbReference>
<gene>
    <name evidence="8" type="primary">8233979</name>
    <name evidence="7" type="ORF">Phum_PHUM128690</name>
</gene>
<name>E0VE70_PEDHC</name>
<evidence type="ECO:0000313" key="9">
    <source>
        <dbReference type="Proteomes" id="UP000009046"/>
    </source>
</evidence>
<dbReference type="OMA" id="MYTHALW"/>
<dbReference type="EMBL" id="AAZO01001500">
    <property type="status" value="NOT_ANNOTATED_CDS"/>
    <property type="molecule type" value="Genomic_DNA"/>
</dbReference>
<evidence type="ECO:0000256" key="2">
    <source>
        <dbReference type="ARBA" id="ARBA00022771"/>
    </source>
</evidence>
<reference evidence="7" key="1">
    <citation type="submission" date="2007-04" db="EMBL/GenBank/DDBJ databases">
        <title>Annotation of Pediculus humanus corporis strain USDA.</title>
        <authorList>
            <person name="Kirkness E."/>
            <person name="Hannick L."/>
            <person name="Hass B."/>
            <person name="Bruggner R."/>
            <person name="Lawson D."/>
            <person name="Bidwell S."/>
            <person name="Joardar V."/>
            <person name="Caler E."/>
            <person name="Walenz B."/>
            <person name="Inman J."/>
            <person name="Schobel S."/>
            <person name="Galinsky K."/>
            <person name="Amedeo P."/>
            <person name="Strausberg R."/>
        </authorList>
    </citation>
    <scope>NUCLEOTIDE SEQUENCE</scope>
    <source>
        <strain evidence="7">USDA</strain>
    </source>
</reference>
<evidence type="ECO:0000256" key="3">
    <source>
        <dbReference type="ARBA" id="ARBA00022833"/>
    </source>
</evidence>
<evidence type="ECO:0000259" key="6">
    <source>
        <dbReference type="PROSITE" id="PS50865"/>
    </source>
</evidence>
<evidence type="ECO:0008006" key="10">
    <source>
        <dbReference type="Google" id="ProtNLM"/>
    </source>
</evidence>
<dbReference type="PROSITE" id="PS50865">
    <property type="entry name" value="ZF_MYND_2"/>
    <property type="match status" value="1"/>
</dbReference>
<dbReference type="Pfam" id="PF01753">
    <property type="entry name" value="zf-MYND"/>
    <property type="match status" value="1"/>
</dbReference>
<dbReference type="GeneID" id="8233979"/>
<dbReference type="PANTHER" id="PTHR46455">
    <property type="entry name" value="SET AND MYND DOMAIN CONTAINING, ARTHROPOD-SPECIFIC, MEMBER 4, ISOFORM A"/>
    <property type="match status" value="1"/>
</dbReference>
<evidence type="ECO:0000313" key="8">
    <source>
        <dbReference type="EnsemblMetazoa" id="PHUM128690-PA"/>
    </source>
</evidence>
<dbReference type="Proteomes" id="UP000009046">
    <property type="component" value="Unassembled WGS sequence"/>
</dbReference>
<keyword evidence="2 4" id="KW-0863">Zinc-finger</keyword>
<dbReference type="HOGENOM" id="CLU_024539_1_0_1"/>
<dbReference type="InterPro" id="IPR046341">
    <property type="entry name" value="SET_dom_sf"/>
</dbReference>
<dbReference type="PROSITE" id="PS50280">
    <property type="entry name" value="SET"/>
    <property type="match status" value="1"/>
</dbReference>
<feature type="domain" description="SET" evidence="5">
    <location>
        <begin position="47"/>
        <end position="308"/>
    </location>
</feature>
<dbReference type="InterPro" id="IPR053010">
    <property type="entry name" value="SET_SmydA-8"/>
</dbReference>
<dbReference type="InterPro" id="IPR001214">
    <property type="entry name" value="SET_dom"/>
</dbReference>
<sequence>MSTVGEEIDKLLEKCKICDVQTTNKCTSCKKVNYCCKEHQKEDWKNHKIQCRPFQMKSSLELGRFLEATRRINAGEILFTEYPIVFGPRPEEIVCLGCYKTEPEEKCPKCLWPACSSSCPGLTNPDHHGSECFLLRLYTRNNQQQSYVTDDYFRFDVIFPLRCLLLQKKNPNGWKIITGMESHMKKRGPNTEIYKQTNEKIVKYLNDNFFKFLNDSGNREPDTEMILLPDERTPEILHKICGIIDVNSLEIQSPKGGTLNALYETAFLMEHNCLPNTRHIFQPSRRFKIKVFANNDIQPGNHISTMYTHALWGTQQRQDHLRSTKHFICRCRRCGDPSEMGTNLSGLKCLAPTVDQKICGGTQLPMAPLDSITVWQCDKCPTSLTSGQVSDFVNMIGDEVDRILNKQPKIESLETLLSKLKKLLHKNHYHCYSVMHSLVQLYGRQPGYLPHQMNDLMLEKKIGMCKQLLDITSAIDPTTSRLALYSSVVEQEYASAILILAERKFWKDHELVEKLKDAKKFLIHGLKSLEPEGEDSQGFKFVPIITKTLHELETFSAKSNVFL</sequence>
<proteinExistence type="predicted"/>
<dbReference type="GO" id="GO:0008757">
    <property type="term" value="F:S-adenosylmethionine-dependent methyltransferase activity"/>
    <property type="evidence" value="ECO:0007669"/>
    <property type="project" value="UniProtKB-ARBA"/>
</dbReference>
<feature type="domain" description="MYND-type" evidence="6">
    <location>
        <begin position="15"/>
        <end position="51"/>
    </location>
</feature>
<dbReference type="eggNOG" id="KOG2084">
    <property type="taxonomic scope" value="Eukaryota"/>
</dbReference>